<evidence type="ECO:0000256" key="1">
    <source>
        <dbReference type="ARBA" id="ARBA00009995"/>
    </source>
</evidence>
<dbReference type="EC" id="2.4.1.17" evidence="2"/>
<keyword evidence="4 6" id="KW-0808">Transferase</keyword>
<gene>
    <name evidence="8" type="ORF">DdX_12660</name>
</gene>
<dbReference type="SUPFAM" id="SSF53756">
    <property type="entry name" value="UDP-Glycosyltransferase/glycogen phosphorylase"/>
    <property type="match status" value="1"/>
</dbReference>
<comment type="similarity">
    <text evidence="1 6">Belongs to the UDP-glycosyltransferase family.</text>
</comment>
<dbReference type="PANTHER" id="PTHR48043:SF154">
    <property type="entry name" value="GLUCURONOSYLTRANSFERASE"/>
    <property type="match status" value="1"/>
</dbReference>
<dbReference type="InterPro" id="IPR050271">
    <property type="entry name" value="UDP-glycosyltransferase"/>
</dbReference>
<name>A0AAD4MXV7_9BILA</name>
<evidence type="ECO:0000256" key="3">
    <source>
        <dbReference type="ARBA" id="ARBA00022676"/>
    </source>
</evidence>
<keyword evidence="9" id="KW-1185">Reference proteome</keyword>
<organism evidence="8 9">
    <name type="scientific">Ditylenchus destructor</name>
    <dbReference type="NCBI Taxonomy" id="166010"/>
    <lineage>
        <taxon>Eukaryota</taxon>
        <taxon>Metazoa</taxon>
        <taxon>Ecdysozoa</taxon>
        <taxon>Nematoda</taxon>
        <taxon>Chromadorea</taxon>
        <taxon>Rhabditida</taxon>
        <taxon>Tylenchina</taxon>
        <taxon>Tylenchomorpha</taxon>
        <taxon>Sphaerularioidea</taxon>
        <taxon>Anguinidae</taxon>
        <taxon>Anguininae</taxon>
        <taxon>Ditylenchus</taxon>
    </lineage>
</organism>
<evidence type="ECO:0000256" key="7">
    <source>
        <dbReference type="SAM" id="Phobius"/>
    </source>
</evidence>
<evidence type="ECO:0000256" key="6">
    <source>
        <dbReference type="RuleBase" id="RU003718"/>
    </source>
</evidence>
<dbReference type="PANTHER" id="PTHR48043">
    <property type="entry name" value="EG:EG0003.4 PROTEIN-RELATED"/>
    <property type="match status" value="1"/>
</dbReference>
<evidence type="ECO:0000313" key="9">
    <source>
        <dbReference type="Proteomes" id="UP001201812"/>
    </source>
</evidence>
<reference evidence="8" key="1">
    <citation type="submission" date="2022-01" db="EMBL/GenBank/DDBJ databases">
        <title>Genome Sequence Resource for Two Populations of Ditylenchus destructor, the Migratory Endoparasitic Phytonematode.</title>
        <authorList>
            <person name="Zhang H."/>
            <person name="Lin R."/>
            <person name="Xie B."/>
        </authorList>
    </citation>
    <scope>NUCLEOTIDE SEQUENCE</scope>
    <source>
        <strain evidence="8">BazhouSP</strain>
    </source>
</reference>
<evidence type="ECO:0000256" key="4">
    <source>
        <dbReference type="ARBA" id="ARBA00022679"/>
    </source>
</evidence>
<comment type="caution">
    <text evidence="8">The sequence shown here is derived from an EMBL/GenBank/DDBJ whole genome shotgun (WGS) entry which is preliminary data.</text>
</comment>
<dbReference type="InterPro" id="IPR002213">
    <property type="entry name" value="UDP_glucos_trans"/>
</dbReference>
<evidence type="ECO:0000256" key="5">
    <source>
        <dbReference type="ARBA" id="ARBA00047475"/>
    </source>
</evidence>
<dbReference type="FunFam" id="3.40.50.2000:FF:000021">
    <property type="entry name" value="UDP-glucuronosyltransferase"/>
    <property type="match status" value="1"/>
</dbReference>
<dbReference type="GO" id="GO:0015020">
    <property type="term" value="F:glucuronosyltransferase activity"/>
    <property type="evidence" value="ECO:0007669"/>
    <property type="project" value="UniProtKB-EC"/>
</dbReference>
<dbReference type="Proteomes" id="UP001201812">
    <property type="component" value="Unassembled WGS sequence"/>
</dbReference>
<keyword evidence="7" id="KW-1133">Transmembrane helix</keyword>
<accession>A0AAD4MXV7</accession>
<keyword evidence="7" id="KW-0472">Membrane</keyword>
<keyword evidence="7" id="KW-0812">Transmembrane</keyword>
<dbReference type="EMBL" id="JAKKPZ010000043">
    <property type="protein sequence ID" value="KAI1707069.1"/>
    <property type="molecule type" value="Genomic_DNA"/>
</dbReference>
<feature type="transmembrane region" description="Helical" evidence="7">
    <location>
        <begin position="511"/>
        <end position="534"/>
    </location>
</feature>
<dbReference type="PROSITE" id="PS00375">
    <property type="entry name" value="UDPGT"/>
    <property type="match status" value="1"/>
</dbReference>
<protein>
    <recommendedName>
        <fullName evidence="2">glucuronosyltransferase</fullName>
        <ecNumber evidence="2">2.4.1.17</ecNumber>
    </recommendedName>
</protein>
<dbReference type="Gene3D" id="3.40.50.2000">
    <property type="entry name" value="Glycogen Phosphorylase B"/>
    <property type="match status" value="1"/>
</dbReference>
<dbReference type="CDD" id="cd03784">
    <property type="entry name" value="GT1_Gtf-like"/>
    <property type="match status" value="1"/>
</dbReference>
<evidence type="ECO:0000313" key="8">
    <source>
        <dbReference type="EMBL" id="KAI1707069.1"/>
    </source>
</evidence>
<dbReference type="InterPro" id="IPR035595">
    <property type="entry name" value="UDP_glycos_trans_CS"/>
</dbReference>
<evidence type="ECO:0000256" key="2">
    <source>
        <dbReference type="ARBA" id="ARBA00012544"/>
    </source>
</evidence>
<proteinExistence type="inferred from homology"/>
<sequence length="546" mass="61463">MNGPLIFVTKATIFGLTIATALLNLGILGSVDGLKVLVMAPNFGYSHLEFHGHLADLLVQRGHYVHFVTPEFDPTLKSNGTRLSQKVTRYFPQGEFRHKVEEMFSQTPLKKNPFEANIDFSNKKDVDLMKQMFGGHCFDLLSNKGFLDELRAEEFEVGIAEDVDICSFPLFHVLGIKTVFATSSTPLMAFIAAQLGLPSPPYVAEMNSAPVNSPHLSFFQRITNLLETYRSSTIWGPVQEYVLERARRIHPTVEIPSGSEIMRRTSFLFVNINEYLDISRPISSKIKFIGGIALKKPKELSSGISQIIDKAKKGVVIFSFGSLVDTDNIPKSVRDAFVHTFSQFPEYEFIWKMNGLNPNFTANLPENVHTMEWIDQPSLLAHPKTKAFITHCGLNSLNEAAYFGVPVIAIPMFGDQNYNTAIVQNKGIGVAMSRMDLTRESVGKALGDVLNKPSYSIKMKTLSRKLHRVPFKPAQVFIENVEFAAEFEGDFEELNLAGWELNFFQYFMLDFFIPLALFSIAVVAVTAKAILRILRWLREIRSKKID</sequence>
<comment type="catalytic activity">
    <reaction evidence="5">
        <text>glucuronate acceptor + UDP-alpha-D-glucuronate = acceptor beta-D-glucuronoside + UDP + H(+)</text>
        <dbReference type="Rhea" id="RHEA:21032"/>
        <dbReference type="ChEBI" id="CHEBI:15378"/>
        <dbReference type="ChEBI" id="CHEBI:58052"/>
        <dbReference type="ChEBI" id="CHEBI:58223"/>
        <dbReference type="ChEBI" id="CHEBI:132367"/>
        <dbReference type="ChEBI" id="CHEBI:132368"/>
        <dbReference type="EC" id="2.4.1.17"/>
    </reaction>
</comment>
<dbReference type="AlphaFoldDB" id="A0AAD4MXV7"/>
<dbReference type="Pfam" id="PF00201">
    <property type="entry name" value="UDPGT"/>
    <property type="match status" value="1"/>
</dbReference>
<keyword evidence="3 6" id="KW-0328">Glycosyltransferase</keyword>